<proteinExistence type="predicted"/>
<dbReference type="EMBL" id="GBRH01254238">
    <property type="protein sequence ID" value="JAD43657.1"/>
    <property type="molecule type" value="Transcribed_RNA"/>
</dbReference>
<accession>A0A0A9A9E6</accession>
<organism evidence="1">
    <name type="scientific">Arundo donax</name>
    <name type="common">Giant reed</name>
    <name type="synonym">Donax arundinaceus</name>
    <dbReference type="NCBI Taxonomy" id="35708"/>
    <lineage>
        <taxon>Eukaryota</taxon>
        <taxon>Viridiplantae</taxon>
        <taxon>Streptophyta</taxon>
        <taxon>Embryophyta</taxon>
        <taxon>Tracheophyta</taxon>
        <taxon>Spermatophyta</taxon>
        <taxon>Magnoliopsida</taxon>
        <taxon>Liliopsida</taxon>
        <taxon>Poales</taxon>
        <taxon>Poaceae</taxon>
        <taxon>PACMAD clade</taxon>
        <taxon>Arundinoideae</taxon>
        <taxon>Arundineae</taxon>
        <taxon>Arundo</taxon>
    </lineage>
</organism>
<protein>
    <submittedName>
        <fullName evidence="1">Uncharacterized protein</fullName>
    </submittedName>
</protein>
<sequence length="37" mass="4212">MINAINNRTHPFQMPYISSCAGPVFYDLEFSTPHVGR</sequence>
<reference evidence="1" key="2">
    <citation type="journal article" date="2015" name="Data Brief">
        <title>Shoot transcriptome of the giant reed, Arundo donax.</title>
        <authorList>
            <person name="Barrero R.A."/>
            <person name="Guerrero F.D."/>
            <person name="Moolhuijzen P."/>
            <person name="Goolsby J.A."/>
            <person name="Tidwell J."/>
            <person name="Bellgard S.E."/>
            <person name="Bellgard M.I."/>
        </authorList>
    </citation>
    <scope>NUCLEOTIDE SEQUENCE</scope>
    <source>
        <tissue evidence="1">Shoot tissue taken approximately 20 cm above the soil surface</tissue>
    </source>
</reference>
<dbReference type="AlphaFoldDB" id="A0A0A9A9E6"/>
<evidence type="ECO:0000313" key="1">
    <source>
        <dbReference type="EMBL" id="JAD43657.1"/>
    </source>
</evidence>
<name>A0A0A9A9E6_ARUDO</name>
<reference evidence="1" key="1">
    <citation type="submission" date="2014-09" db="EMBL/GenBank/DDBJ databases">
        <authorList>
            <person name="Magalhaes I.L.F."/>
            <person name="Oliveira U."/>
            <person name="Santos F.R."/>
            <person name="Vidigal T.H.D.A."/>
            <person name="Brescovit A.D."/>
            <person name="Santos A.J."/>
        </authorList>
    </citation>
    <scope>NUCLEOTIDE SEQUENCE</scope>
    <source>
        <tissue evidence="1">Shoot tissue taken approximately 20 cm above the soil surface</tissue>
    </source>
</reference>